<dbReference type="EMBL" id="MT141554">
    <property type="protein sequence ID" value="QJA66404.1"/>
    <property type="molecule type" value="Genomic_DNA"/>
</dbReference>
<organism evidence="2">
    <name type="scientific">viral metagenome</name>
    <dbReference type="NCBI Taxonomy" id="1070528"/>
    <lineage>
        <taxon>unclassified sequences</taxon>
        <taxon>metagenomes</taxon>
        <taxon>organismal metagenomes</taxon>
    </lineage>
</organism>
<accession>A0A6M3K3B9</accession>
<sequence length="180" mass="18656">MAKPTMSTLNYNEGGTFIGTSTTGAIALLSANDDLLNTWADEHLLVDGTVGRVLRRFRLTIADGTNAATIKPKTANLWNGDAVAEENNLAKSGDTGNFSLDVTGSVLTIDAAGLTGNAIAQLDTTVIYNASATDLNARGAVAGNNLTILFTNSTTAAALDLTTLVDTGEIRLDISYITSS</sequence>
<gene>
    <name evidence="2" type="ORF">MM415A01788_0006</name>
    <name evidence="1" type="ORF">MM415B00353_0051</name>
</gene>
<reference evidence="2" key="1">
    <citation type="submission" date="2020-03" db="EMBL/GenBank/DDBJ databases">
        <title>The deep terrestrial virosphere.</title>
        <authorList>
            <person name="Holmfeldt K."/>
            <person name="Nilsson E."/>
            <person name="Simone D."/>
            <person name="Lopez-Fernandez M."/>
            <person name="Wu X."/>
            <person name="de Brujin I."/>
            <person name="Lundin D."/>
            <person name="Andersson A."/>
            <person name="Bertilsson S."/>
            <person name="Dopson M."/>
        </authorList>
    </citation>
    <scope>NUCLEOTIDE SEQUENCE</scope>
    <source>
        <strain evidence="2">MM415A01788</strain>
        <strain evidence="1">MM415B00353</strain>
    </source>
</reference>
<evidence type="ECO:0000313" key="1">
    <source>
        <dbReference type="EMBL" id="QJA66404.1"/>
    </source>
</evidence>
<name>A0A6M3K3B9_9ZZZZ</name>
<dbReference type="EMBL" id="MT142161">
    <property type="protein sequence ID" value="QJA75397.1"/>
    <property type="molecule type" value="Genomic_DNA"/>
</dbReference>
<protein>
    <submittedName>
        <fullName evidence="2">Uncharacterized protein</fullName>
    </submittedName>
</protein>
<proteinExistence type="predicted"/>
<evidence type="ECO:0000313" key="2">
    <source>
        <dbReference type="EMBL" id="QJA75397.1"/>
    </source>
</evidence>
<dbReference type="AlphaFoldDB" id="A0A6M3K3B9"/>